<reference evidence="1" key="1">
    <citation type="submission" date="2014-09" db="EMBL/GenBank/DDBJ databases">
        <authorList>
            <person name="Magalhaes I.L.F."/>
            <person name="Oliveira U."/>
            <person name="Santos F.R."/>
            <person name="Vidigal T.H.D.A."/>
            <person name="Brescovit A.D."/>
            <person name="Santos A.J."/>
        </authorList>
    </citation>
    <scope>NUCLEOTIDE SEQUENCE</scope>
    <source>
        <tissue evidence="1">Shoot tissue taken approximately 20 cm above the soil surface</tissue>
    </source>
</reference>
<proteinExistence type="predicted"/>
<organism evidence="1">
    <name type="scientific">Arundo donax</name>
    <name type="common">Giant reed</name>
    <name type="synonym">Donax arundinaceus</name>
    <dbReference type="NCBI Taxonomy" id="35708"/>
    <lineage>
        <taxon>Eukaryota</taxon>
        <taxon>Viridiplantae</taxon>
        <taxon>Streptophyta</taxon>
        <taxon>Embryophyta</taxon>
        <taxon>Tracheophyta</taxon>
        <taxon>Spermatophyta</taxon>
        <taxon>Magnoliopsida</taxon>
        <taxon>Liliopsida</taxon>
        <taxon>Poales</taxon>
        <taxon>Poaceae</taxon>
        <taxon>PACMAD clade</taxon>
        <taxon>Arundinoideae</taxon>
        <taxon>Arundineae</taxon>
        <taxon>Arundo</taxon>
    </lineage>
</organism>
<name>A0A0A8Y0M1_ARUDO</name>
<dbReference type="EMBL" id="GBRH01278196">
    <property type="protein sequence ID" value="JAD19699.1"/>
    <property type="molecule type" value="Transcribed_RNA"/>
</dbReference>
<sequence>MSLIQQCDFFQMQSLARSNFALDLMRSETSYGLSSCQIWRT</sequence>
<evidence type="ECO:0000313" key="1">
    <source>
        <dbReference type="EMBL" id="JAD19699.1"/>
    </source>
</evidence>
<accession>A0A0A8Y0M1</accession>
<protein>
    <submittedName>
        <fullName evidence="1">Uncharacterized protein</fullName>
    </submittedName>
</protein>
<dbReference type="AlphaFoldDB" id="A0A0A8Y0M1"/>
<reference evidence="1" key="2">
    <citation type="journal article" date="2015" name="Data Brief">
        <title>Shoot transcriptome of the giant reed, Arundo donax.</title>
        <authorList>
            <person name="Barrero R.A."/>
            <person name="Guerrero F.D."/>
            <person name="Moolhuijzen P."/>
            <person name="Goolsby J.A."/>
            <person name="Tidwell J."/>
            <person name="Bellgard S.E."/>
            <person name="Bellgard M.I."/>
        </authorList>
    </citation>
    <scope>NUCLEOTIDE SEQUENCE</scope>
    <source>
        <tissue evidence="1">Shoot tissue taken approximately 20 cm above the soil surface</tissue>
    </source>
</reference>